<dbReference type="InterPro" id="IPR025250">
    <property type="entry name" value="DUF4199"/>
</dbReference>
<feature type="transmembrane region" description="Helical" evidence="1">
    <location>
        <begin position="12"/>
        <end position="32"/>
    </location>
</feature>
<gene>
    <name evidence="2" type="ORF">GCM10007424_12890</name>
</gene>
<keyword evidence="3" id="KW-1185">Reference proteome</keyword>
<comment type="caution">
    <text evidence="2">The sequence shown here is derived from an EMBL/GenBank/DDBJ whole genome shotgun (WGS) entry which is preliminary data.</text>
</comment>
<feature type="transmembrane region" description="Helical" evidence="1">
    <location>
        <begin position="44"/>
        <end position="63"/>
    </location>
</feature>
<feature type="transmembrane region" description="Helical" evidence="1">
    <location>
        <begin position="84"/>
        <end position="105"/>
    </location>
</feature>
<dbReference type="EMBL" id="BMJE01000003">
    <property type="protein sequence ID" value="GGB74404.1"/>
    <property type="molecule type" value="Genomic_DNA"/>
</dbReference>
<reference evidence="3" key="1">
    <citation type="journal article" date="2019" name="Int. J. Syst. Evol. Microbiol.">
        <title>The Global Catalogue of Microorganisms (GCM) 10K type strain sequencing project: providing services to taxonomists for standard genome sequencing and annotation.</title>
        <authorList>
            <consortium name="The Broad Institute Genomics Platform"/>
            <consortium name="The Broad Institute Genome Sequencing Center for Infectious Disease"/>
            <person name="Wu L."/>
            <person name="Ma J."/>
        </authorList>
    </citation>
    <scope>NUCLEOTIDE SEQUENCE [LARGE SCALE GENOMIC DNA]</scope>
    <source>
        <strain evidence="3">CGMCC 1.15461</strain>
    </source>
</reference>
<evidence type="ECO:0000256" key="1">
    <source>
        <dbReference type="SAM" id="Phobius"/>
    </source>
</evidence>
<protein>
    <recommendedName>
        <fullName evidence="4">DUF4199 domain-containing protein</fullName>
    </recommendedName>
</protein>
<keyword evidence="1" id="KW-0472">Membrane</keyword>
<keyword evidence="1" id="KW-1133">Transmembrane helix</keyword>
<feature type="transmembrane region" description="Helical" evidence="1">
    <location>
        <begin position="146"/>
        <end position="170"/>
    </location>
</feature>
<proteinExistence type="predicted"/>
<keyword evidence="1" id="KW-0812">Transmembrane</keyword>
<organism evidence="2 3">
    <name type="scientific">Flavobacterium suaedae</name>
    <dbReference type="NCBI Taxonomy" id="1767027"/>
    <lineage>
        <taxon>Bacteria</taxon>
        <taxon>Pseudomonadati</taxon>
        <taxon>Bacteroidota</taxon>
        <taxon>Flavobacteriia</taxon>
        <taxon>Flavobacteriales</taxon>
        <taxon>Flavobacteriaceae</taxon>
        <taxon>Flavobacterium</taxon>
    </lineage>
</organism>
<accession>A0ABQ1JTS6</accession>
<dbReference type="RefSeq" id="WP_188620438.1">
    <property type="nucleotide sequence ID" value="NZ_BMJE01000003.1"/>
</dbReference>
<evidence type="ECO:0000313" key="2">
    <source>
        <dbReference type="EMBL" id="GGB74404.1"/>
    </source>
</evidence>
<evidence type="ECO:0008006" key="4">
    <source>
        <dbReference type="Google" id="ProtNLM"/>
    </source>
</evidence>
<name>A0ABQ1JTS6_9FLAO</name>
<dbReference type="Pfam" id="PF13858">
    <property type="entry name" value="DUF4199"/>
    <property type="match status" value="1"/>
</dbReference>
<dbReference type="Proteomes" id="UP000615760">
    <property type="component" value="Unassembled WGS sequence"/>
</dbReference>
<sequence length="178" mass="19282">MEKTTSPGKASLQYALIFGVLMILELVIGYSLDLNAQADPVAGIVMNLLNFLILPVTFISLACNHYKKINGGYISFGQSIKCGVSVTALAALIFSVLNALFYVILPEAKEKVLLQQKEALAQQPGMTSETLKQAVSGIEFFMQPYITIPFTIIMFTFVGLIISLIVGAIVKKDNPGAF</sequence>
<evidence type="ECO:0000313" key="3">
    <source>
        <dbReference type="Proteomes" id="UP000615760"/>
    </source>
</evidence>